<evidence type="ECO:0000259" key="3">
    <source>
        <dbReference type="SMART" id="SM00822"/>
    </source>
</evidence>
<keyword evidence="6" id="KW-1185">Reference proteome</keyword>
<dbReference type="OrthoDB" id="329835at2759"/>
<dbReference type="InterPro" id="IPR036736">
    <property type="entry name" value="ACP-like_sf"/>
</dbReference>
<dbReference type="InterPro" id="IPR036291">
    <property type="entry name" value="NAD(P)-bd_dom_sf"/>
</dbReference>
<dbReference type="InterPro" id="IPR013968">
    <property type="entry name" value="PKS_KR"/>
</dbReference>
<dbReference type="InterPro" id="IPR006162">
    <property type="entry name" value="Ppantetheine_attach_site"/>
</dbReference>
<dbReference type="SMART" id="SM00822">
    <property type="entry name" value="PKS_KR"/>
    <property type="match status" value="1"/>
</dbReference>
<evidence type="ECO:0000313" key="5">
    <source>
        <dbReference type="EMBL" id="KAF6241138.1"/>
    </source>
</evidence>
<evidence type="ECO:0000256" key="1">
    <source>
        <dbReference type="ARBA" id="ARBA00022450"/>
    </source>
</evidence>
<dbReference type="GO" id="GO:0044550">
    <property type="term" value="P:secondary metabolite biosynthetic process"/>
    <property type="evidence" value="ECO:0007669"/>
    <property type="project" value="TreeGrafter"/>
</dbReference>
<evidence type="ECO:0000313" key="6">
    <source>
        <dbReference type="Proteomes" id="UP000578531"/>
    </source>
</evidence>
<dbReference type="PANTHER" id="PTHR43775:SF29">
    <property type="entry name" value="ASPERFURANONE POLYKETIDE SYNTHASE AFOG-RELATED"/>
    <property type="match status" value="1"/>
</dbReference>
<dbReference type="Gene3D" id="1.10.1200.10">
    <property type="entry name" value="ACP-like"/>
    <property type="match status" value="1"/>
</dbReference>
<dbReference type="SMART" id="SM00823">
    <property type="entry name" value="PKS_PP"/>
    <property type="match status" value="1"/>
</dbReference>
<dbReference type="SUPFAM" id="SSF51735">
    <property type="entry name" value="NAD(P)-binding Rossmann-fold domains"/>
    <property type="match status" value="1"/>
</dbReference>
<dbReference type="AlphaFoldDB" id="A0A8H6G638"/>
<dbReference type="Gene3D" id="3.40.50.720">
    <property type="entry name" value="NAD(P)-binding Rossmann-like Domain"/>
    <property type="match status" value="1"/>
</dbReference>
<dbReference type="RefSeq" id="XP_037170386.1">
    <property type="nucleotide sequence ID" value="XM_037302879.1"/>
</dbReference>
<evidence type="ECO:0000259" key="4">
    <source>
        <dbReference type="SMART" id="SM00823"/>
    </source>
</evidence>
<reference evidence="5 6" key="1">
    <citation type="journal article" date="2020" name="Genomics">
        <title>Complete, high-quality genomes from long-read metagenomic sequencing of two wolf lichen thalli reveals enigmatic genome architecture.</title>
        <authorList>
            <person name="McKenzie S.K."/>
            <person name="Walston R.F."/>
            <person name="Allen J.L."/>
        </authorList>
    </citation>
    <scope>NUCLEOTIDE SEQUENCE [LARGE SCALE GENOMIC DNA]</scope>
    <source>
        <strain evidence="5">WasteWater2</strain>
    </source>
</reference>
<feature type="domain" description="Polyketide synthase-like phosphopantetheine-binding" evidence="4">
    <location>
        <begin position="321"/>
        <end position="392"/>
    </location>
</feature>
<dbReference type="GeneID" id="59282610"/>
<proteinExistence type="predicted"/>
<dbReference type="Pfam" id="PF23297">
    <property type="entry name" value="ACP_SdgA_C"/>
    <property type="match status" value="1"/>
</dbReference>
<evidence type="ECO:0008006" key="7">
    <source>
        <dbReference type="Google" id="ProtNLM"/>
    </source>
</evidence>
<evidence type="ECO:0000256" key="2">
    <source>
        <dbReference type="ARBA" id="ARBA00022553"/>
    </source>
</evidence>
<dbReference type="Proteomes" id="UP000578531">
    <property type="component" value="Unassembled WGS sequence"/>
</dbReference>
<dbReference type="SUPFAM" id="SSF47336">
    <property type="entry name" value="ACP-like"/>
    <property type="match status" value="1"/>
</dbReference>
<name>A0A8H6G638_9LECA</name>
<dbReference type="InterPro" id="IPR009081">
    <property type="entry name" value="PP-bd_ACP"/>
</dbReference>
<dbReference type="PROSITE" id="PS00012">
    <property type="entry name" value="PHOSPHOPANTETHEINE"/>
    <property type="match status" value="1"/>
</dbReference>
<dbReference type="InterPro" id="IPR050091">
    <property type="entry name" value="PKS_NRPS_Biosynth_Enz"/>
</dbReference>
<dbReference type="GO" id="GO:0006633">
    <property type="term" value="P:fatty acid biosynthetic process"/>
    <property type="evidence" value="ECO:0007669"/>
    <property type="project" value="TreeGrafter"/>
</dbReference>
<keyword evidence="2" id="KW-0597">Phosphoprotein</keyword>
<dbReference type="EMBL" id="JACCJC010000002">
    <property type="protein sequence ID" value="KAF6241138.1"/>
    <property type="molecule type" value="Genomic_DNA"/>
</dbReference>
<feature type="domain" description="Ketoreductase" evidence="3">
    <location>
        <begin position="34"/>
        <end position="205"/>
    </location>
</feature>
<dbReference type="PANTHER" id="PTHR43775">
    <property type="entry name" value="FATTY ACID SYNTHASE"/>
    <property type="match status" value="1"/>
</dbReference>
<organism evidence="5 6">
    <name type="scientific">Letharia columbiana</name>
    <dbReference type="NCBI Taxonomy" id="112416"/>
    <lineage>
        <taxon>Eukaryota</taxon>
        <taxon>Fungi</taxon>
        <taxon>Dikarya</taxon>
        <taxon>Ascomycota</taxon>
        <taxon>Pezizomycotina</taxon>
        <taxon>Lecanoromycetes</taxon>
        <taxon>OSLEUM clade</taxon>
        <taxon>Lecanoromycetidae</taxon>
        <taxon>Lecanorales</taxon>
        <taxon>Lecanorineae</taxon>
        <taxon>Parmeliaceae</taxon>
        <taxon>Letharia</taxon>
    </lineage>
</organism>
<dbReference type="InterPro" id="IPR057326">
    <property type="entry name" value="KR_dom"/>
</dbReference>
<dbReference type="GO" id="GO:0004312">
    <property type="term" value="F:fatty acid synthase activity"/>
    <property type="evidence" value="ECO:0007669"/>
    <property type="project" value="TreeGrafter"/>
</dbReference>
<accession>A0A8H6G638</accession>
<dbReference type="InterPro" id="IPR020806">
    <property type="entry name" value="PKS_PP-bd"/>
</dbReference>
<dbReference type="GO" id="GO:0031177">
    <property type="term" value="F:phosphopantetheine binding"/>
    <property type="evidence" value="ECO:0007669"/>
    <property type="project" value="InterPro"/>
</dbReference>
<protein>
    <recommendedName>
        <fullName evidence="7">Carrier domain-containing protein</fullName>
    </recommendedName>
</protein>
<comment type="caution">
    <text evidence="5">The sequence shown here is derived from an EMBL/GenBank/DDBJ whole genome shotgun (WGS) entry which is preliminary data.</text>
</comment>
<dbReference type="Pfam" id="PF08659">
    <property type="entry name" value="KR"/>
    <property type="match status" value="1"/>
</dbReference>
<sequence>MVMEMRKHDKVPVRIHTVSIQLDGLLIDMVTLDCLGGLGRSTARWLVSRGAKNLILLSRSGAQSHAAIGLIEELKAKGAHVEAPPCDVTKADMLESTLDKRAATLPPIKGVIQGSMVLNDAVLETMTSEDWTTSVAPKVQGSWNPHSLLPQGMDFFLCLSSIAGVVGSGGQANYAAGNTYMDSLAHYRVARGEKATSLDLGWMESEGAVAEILFLSTSMAAGGLFMPISQAEFSALLDHYCNPNLDTTSASATQGVIGLETPATLQVRGLKEPHWMQRRTFRHLHQTGLGKQDTSSFEQSVDYAASLREASSEQDAGQVVKDCLLQKLSRSLSMPRDDIDTSKPLHAYGVDSLLAVELRNHFAKEMSADGAIFDRMGGPSIDVVSLTVTKESTFSRSAS</sequence>
<gene>
    <name evidence="5" type="ORF">HO173_000932</name>
</gene>
<keyword evidence="1" id="KW-0596">Phosphopantetheine</keyword>